<keyword evidence="3 6" id="KW-1133">Transmembrane helix</keyword>
<gene>
    <name evidence="7" type="ORF">Sru01_21930</name>
</gene>
<feature type="compositionally biased region" description="Pro residues" evidence="5">
    <location>
        <begin position="289"/>
        <end position="315"/>
    </location>
</feature>
<evidence type="ECO:0000256" key="6">
    <source>
        <dbReference type="SAM" id="Phobius"/>
    </source>
</evidence>
<feature type="compositionally biased region" description="Low complexity" evidence="5">
    <location>
        <begin position="331"/>
        <end position="347"/>
    </location>
</feature>
<feature type="compositionally biased region" description="Low complexity" evidence="5">
    <location>
        <begin position="134"/>
        <end position="145"/>
    </location>
</feature>
<feature type="compositionally biased region" description="Pro residues" evidence="5">
    <location>
        <begin position="229"/>
        <end position="242"/>
    </location>
</feature>
<feature type="region of interest" description="Disordered" evidence="5">
    <location>
        <begin position="1"/>
        <end position="372"/>
    </location>
</feature>
<evidence type="ECO:0000256" key="1">
    <source>
        <dbReference type="ARBA" id="ARBA00004167"/>
    </source>
</evidence>
<reference evidence="7" key="1">
    <citation type="submission" date="2021-01" db="EMBL/GenBank/DDBJ databases">
        <title>Whole genome shotgun sequence of Sphaerisporangium rufum NBRC 109079.</title>
        <authorList>
            <person name="Komaki H."/>
            <person name="Tamura T."/>
        </authorList>
    </citation>
    <scope>NUCLEOTIDE SEQUENCE</scope>
    <source>
        <strain evidence="7">NBRC 109079</strain>
    </source>
</reference>
<dbReference type="InterPro" id="IPR007343">
    <property type="entry name" value="Uncharacterised_pept_Zn_put"/>
</dbReference>
<proteinExistence type="predicted"/>
<sequence>MVRYVDLVTGEDGATRAPAKGAFTDMANGQGPYPPPGGGEPYPPGQGAEWGGGPGPHDERHEPHDPATQYPPTGPYPAGGPPAGRHSTAGQAAGQYPPPGPQGGRYLAPGPRHGRPAAAGPDGGQYPPPGPGEGRYPSPGPQHSQHPPPGSPQGGHPSPGGQSGQYPFPGPQDSRYGTPGGAQPGQYPTPGPEEGRYGQYPSSGSPHGQYPPPGPPHPAPGPQDGRYPAPEPGRPAYPPPGDPHAGPYQEPPGRQWNPPAQAAAAGTAAPPGPGAPAGYGAGYGAPAGHPGPVPHPGQLPPPPGPGLPPGAPYGPPGGQGPGAPQPPPAGHGPAAPQMPPGAQGPAPRGWNAQPGGPPYPPPGHLAPGWTPPRRKSTAGAVIGAVVGVIAATFVVMVVGAALLDKAGGTDTTSPVAVPTYAPPTYDPYTPRPDPSTTTLPTGEASPAASTAAEPDGTSSSETTRSRPTLNTSLKGNTVYRVGTLPQLACRGGSVNVYSDAQLKALILRTGKCMSRTWAPALRRVGIDFSPPGYAITARGGRGACGDFPQRGSIVPYYCPRNYTIYAATSALSRGRGNSPGYASLVSWHGAFTGMMAHEYGHHVQQLSGLANSWWSRTLDSRTSSGRLALSRRYELQANCFSGMWMRSVAGSYPIPAARRQSLYYFFGNVGDWPGRPRDHGSPANSGRWFRQGYERNKAYQCNTWLAPSSTTS</sequence>
<feature type="compositionally biased region" description="Low complexity" evidence="5">
    <location>
        <begin position="108"/>
        <end position="120"/>
    </location>
</feature>
<dbReference type="PANTHER" id="PTHR30168:SF0">
    <property type="entry name" value="INNER MEMBRANE PROTEIN"/>
    <property type="match status" value="1"/>
</dbReference>
<feature type="compositionally biased region" description="Basic and acidic residues" evidence="5">
    <location>
        <begin position="56"/>
        <end position="65"/>
    </location>
</feature>
<dbReference type="PANTHER" id="PTHR30168">
    <property type="entry name" value="PUTATIVE MEMBRANE PROTEIN YPFJ"/>
    <property type="match status" value="1"/>
</dbReference>
<evidence type="ECO:0000313" key="8">
    <source>
        <dbReference type="Proteomes" id="UP000655287"/>
    </source>
</evidence>
<feature type="compositionally biased region" description="Pro residues" evidence="5">
    <location>
        <begin position="420"/>
        <end position="433"/>
    </location>
</feature>
<dbReference type="Pfam" id="PF04228">
    <property type="entry name" value="Zn_peptidase"/>
    <property type="match status" value="1"/>
</dbReference>
<protein>
    <recommendedName>
        <fullName evidence="9">Peptidase</fullName>
    </recommendedName>
</protein>
<feature type="compositionally biased region" description="Pro residues" evidence="5">
    <location>
        <begin position="32"/>
        <end position="44"/>
    </location>
</feature>
<name>A0A919QZX9_9ACTN</name>
<dbReference type="Proteomes" id="UP000655287">
    <property type="component" value="Unassembled WGS sequence"/>
</dbReference>
<dbReference type="EMBL" id="BOOU01000032">
    <property type="protein sequence ID" value="GII77211.1"/>
    <property type="molecule type" value="Genomic_DNA"/>
</dbReference>
<feature type="compositionally biased region" description="Pro residues" evidence="5">
    <location>
        <begin position="355"/>
        <end position="364"/>
    </location>
</feature>
<feature type="transmembrane region" description="Helical" evidence="6">
    <location>
        <begin position="380"/>
        <end position="403"/>
    </location>
</feature>
<evidence type="ECO:0000256" key="4">
    <source>
        <dbReference type="ARBA" id="ARBA00023136"/>
    </source>
</evidence>
<dbReference type="AlphaFoldDB" id="A0A919QZX9"/>
<feature type="region of interest" description="Disordered" evidence="5">
    <location>
        <begin position="406"/>
        <end position="474"/>
    </location>
</feature>
<evidence type="ECO:0000256" key="5">
    <source>
        <dbReference type="SAM" id="MobiDB-lite"/>
    </source>
</evidence>
<feature type="compositionally biased region" description="Low complexity" evidence="5">
    <location>
        <begin position="258"/>
        <end position="269"/>
    </location>
</feature>
<organism evidence="7 8">
    <name type="scientific">Sphaerisporangium rufum</name>
    <dbReference type="NCBI Taxonomy" id="1381558"/>
    <lineage>
        <taxon>Bacteria</taxon>
        <taxon>Bacillati</taxon>
        <taxon>Actinomycetota</taxon>
        <taxon>Actinomycetes</taxon>
        <taxon>Streptosporangiales</taxon>
        <taxon>Streptosporangiaceae</taxon>
        <taxon>Sphaerisporangium</taxon>
    </lineage>
</organism>
<keyword evidence="2 6" id="KW-0812">Transmembrane</keyword>
<evidence type="ECO:0008006" key="9">
    <source>
        <dbReference type="Google" id="ProtNLM"/>
    </source>
</evidence>
<evidence type="ECO:0000256" key="3">
    <source>
        <dbReference type="ARBA" id="ARBA00022989"/>
    </source>
</evidence>
<comment type="caution">
    <text evidence="7">The sequence shown here is derived from an EMBL/GenBank/DDBJ whole genome shotgun (WGS) entry which is preliminary data.</text>
</comment>
<dbReference type="GO" id="GO:0016020">
    <property type="term" value="C:membrane"/>
    <property type="evidence" value="ECO:0007669"/>
    <property type="project" value="UniProtKB-SubCell"/>
</dbReference>
<evidence type="ECO:0000256" key="2">
    <source>
        <dbReference type="ARBA" id="ARBA00022692"/>
    </source>
</evidence>
<keyword evidence="8" id="KW-1185">Reference proteome</keyword>
<feature type="compositionally biased region" description="Pro residues" evidence="5">
    <location>
        <begin position="209"/>
        <end position="221"/>
    </location>
</feature>
<comment type="subcellular location">
    <subcellularLocation>
        <location evidence="1">Membrane</location>
        <topology evidence="1">Single-pass membrane protein</topology>
    </subcellularLocation>
</comment>
<accession>A0A919QZX9</accession>
<keyword evidence="4 6" id="KW-0472">Membrane</keyword>
<evidence type="ECO:0000313" key="7">
    <source>
        <dbReference type="EMBL" id="GII77211.1"/>
    </source>
</evidence>
<feature type="compositionally biased region" description="Low complexity" evidence="5">
    <location>
        <begin position="434"/>
        <end position="468"/>
    </location>
</feature>
<feature type="compositionally biased region" description="Gly residues" evidence="5">
    <location>
        <begin position="275"/>
        <end position="285"/>
    </location>
</feature>